<accession>A0A4R2H9T5</accession>
<reference evidence="5" key="2">
    <citation type="journal article" date="2019" name="Int. J. Syst. Evol. Microbiol.">
        <title>The Global Catalogue of Microorganisms (GCM) 10K type strain sequencing project: providing services to taxonomists for standard genome sequencing and annotation.</title>
        <authorList>
            <consortium name="The Broad Institute Genomics Platform"/>
            <consortium name="The Broad Institute Genome Sequencing Center for Infectious Disease"/>
            <person name="Wu L."/>
            <person name="Ma J."/>
        </authorList>
    </citation>
    <scope>NUCLEOTIDE SEQUENCE [LARGE SCALE GENOMIC DNA]</scope>
    <source>
        <strain evidence="5">CGMCC 1.15644</strain>
    </source>
</reference>
<keyword evidence="5" id="KW-1185">Reference proteome</keyword>
<feature type="transmembrane region" description="Helical" evidence="1">
    <location>
        <begin position="122"/>
        <end position="138"/>
    </location>
</feature>
<dbReference type="EMBL" id="BMJO01000005">
    <property type="protein sequence ID" value="GGE63205.1"/>
    <property type="molecule type" value="Genomic_DNA"/>
</dbReference>
<organism evidence="3 4">
    <name type="scientific">Pedobacter psychrotolerans</name>
    <dbReference type="NCBI Taxonomy" id="1843235"/>
    <lineage>
        <taxon>Bacteria</taxon>
        <taxon>Pseudomonadati</taxon>
        <taxon>Bacteroidota</taxon>
        <taxon>Sphingobacteriia</taxon>
        <taxon>Sphingobacteriales</taxon>
        <taxon>Sphingobacteriaceae</taxon>
        <taxon>Pedobacter</taxon>
    </lineage>
</organism>
<evidence type="ECO:0000256" key="1">
    <source>
        <dbReference type="SAM" id="Phobius"/>
    </source>
</evidence>
<feature type="transmembrane region" description="Helical" evidence="1">
    <location>
        <begin position="58"/>
        <end position="77"/>
    </location>
</feature>
<evidence type="ECO:0000313" key="2">
    <source>
        <dbReference type="EMBL" id="GGE63205.1"/>
    </source>
</evidence>
<dbReference type="AlphaFoldDB" id="A0A4R2H9T5"/>
<feature type="transmembrane region" description="Helical" evidence="1">
    <location>
        <begin position="190"/>
        <end position="209"/>
    </location>
</feature>
<name>A0A4R2H9T5_9SPHI</name>
<sequence length="219" mass="26173">MNFFNPIIIAEIICLIVALFLLLKDKISFWKVNIAYLVIALSTEARGAYLAILRHHNLGLYNTFLLFEIAFISYGMYYCLKKYIDPRPIVFTGLGICYLIFTIFTFKNGIHAYNDIFNDNTVNVMSVIFVLYCLYYYYKLLNDEETLELKHHPEFWWVNGVLFYYFGSTATNLTYDLFKIKLFEHIPLRLFIYYITNTILYSNWIYSYICRAKQRKLQH</sequence>
<feature type="transmembrane region" description="Helical" evidence="1">
    <location>
        <begin position="6"/>
        <end position="23"/>
    </location>
</feature>
<feature type="transmembrane region" description="Helical" evidence="1">
    <location>
        <begin position="35"/>
        <end position="52"/>
    </location>
</feature>
<feature type="transmembrane region" description="Helical" evidence="1">
    <location>
        <begin position="89"/>
        <end position="110"/>
    </location>
</feature>
<evidence type="ECO:0000313" key="5">
    <source>
        <dbReference type="Proteomes" id="UP000622648"/>
    </source>
</evidence>
<reference evidence="2" key="1">
    <citation type="journal article" date="2014" name="Int. J. Syst. Evol. Microbiol.">
        <title>Complete genome of a new Firmicutes species belonging to the dominant human colonic microbiota ('Ruminococcus bicirculans') reveals two chromosomes and a selective capacity to utilize plant glucans.</title>
        <authorList>
            <consortium name="NISC Comparative Sequencing Program"/>
            <person name="Wegmann U."/>
            <person name="Louis P."/>
            <person name="Goesmann A."/>
            <person name="Henrissat B."/>
            <person name="Duncan S.H."/>
            <person name="Flint H.J."/>
        </authorList>
    </citation>
    <scope>NUCLEOTIDE SEQUENCE</scope>
    <source>
        <strain evidence="2">CGMCC 1.15644</strain>
    </source>
</reference>
<protein>
    <submittedName>
        <fullName evidence="3">Uncharacterized protein</fullName>
    </submittedName>
</protein>
<dbReference type="RefSeq" id="WP_132533928.1">
    <property type="nucleotide sequence ID" value="NZ_BMJO01000005.1"/>
</dbReference>
<feature type="transmembrane region" description="Helical" evidence="1">
    <location>
        <begin position="158"/>
        <end position="178"/>
    </location>
</feature>
<comment type="caution">
    <text evidence="3">The sequence shown here is derived from an EMBL/GenBank/DDBJ whole genome shotgun (WGS) entry which is preliminary data.</text>
</comment>
<dbReference type="OrthoDB" id="649648at2"/>
<dbReference type="Proteomes" id="UP000622648">
    <property type="component" value="Unassembled WGS sequence"/>
</dbReference>
<evidence type="ECO:0000313" key="4">
    <source>
        <dbReference type="Proteomes" id="UP000295684"/>
    </source>
</evidence>
<evidence type="ECO:0000313" key="3">
    <source>
        <dbReference type="EMBL" id="TCO23867.1"/>
    </source>
</evidence>
<proteinExistence type="predicted"/>
<keyword evidence="1" id="KW-0472">Membrane</keyword>
<dbReference type="EMBL" id="SLWO01000005">
    <property type="protein sequence ID" value="TCO23867.1"/>
    <property type="molecule type" value="Genomic_DNA"/>
</dbReference>
<keyword evidence="1" id="KW-1133">Transmembrane helix</keyword>
<gene>
    <name evidence="3" type="ORF">EV200_105341</name>
    <name evidence="2" type="ORF">GCM10011413_31990</name>
</gene>
<keyword evidence="1" id="KW-0812">Transmembrane</keyword>
<reference evidence="3 4" key="3">
    <citation type="submission" date="2019-03" db="EMBL/GenBank/DDBJ databases">
        <title>Genomic Encyclopedia of Type Strains, Phase IV (KMG-IV): sequencing the most valuable type-strain genomes for metagenomic binning, comparative biology and taxonomic classification.</title>
        <authorList>
            <person name="Goeker M."/>
        </authorList>
    </citation>
    <scope>NUCLEOTIDE SEQUENCE [LARGE SCALE GENOMIC DNA]</scope>
    <source>
        <strain evidence="3 4">DSM 103236</strain>
    </source>
</reference>
<dbReference type="Proteomes" id="UP000295684">
    <property type="component" value="Unassembled WGS sequence"/>
</dbReference>
<reference evidence="2" key="4">
    <citation type="submission" date="2024-05" db="EMBL/GenBank/DDBJ databases">
        <authorList>
            <person name="Sun Q."/>
            <person name="Zhou Y."/>
        </authorList>
    </citation>
    <scope>NUCLEOTIDE SEQUENCE</scope>
    <source>
        <strain evidence="2">CGMCC 1.15644</strain>
    </source>
</reference>